<evidence type="ECO:0000256" key="4">
    <source>
        <dbReference type="ARBA" id="ARBA00022603"/>
    </source>
</evidence>
<dbReference type="CDD" id="cd02440">
    <property type="entry name" value="AdoMet_MTases"/>
    <property type="match status" value="1"/>
</dbReference>
<dbReference type="GO" id="GO:0004719">
    <property type="term" value="F:protein-L-isoaspartate (D-aspartate) O-methyltransferase activity"/>
    <property type="evidence" value="ECO:0007669"/>
    <property type="project" value="UniProtKB-EC"/>
</dbReference>
<dbReference type="PANTHER" id="PTHR11579:SF0">
    <property type="entry name" value="PROTEIN-L-ISOASPARTATE(D-ASPARTATE) O-METHYLTRANSFERASE"/>
    <property type="match status" value="1"/>
</dbReference>
<dbReference type="Proteomes" id="UP001156831">
    <property type="component" value="Unassembled WGS sequence"/>
</dbReference>
<name>A0ABT6JIA4_9GAMM</name>
<evidence type="ECO:0000256" key="2">
    <source>
        <dbReference type="ARBA" id="ARBA00005369"/>
    </source>
</evidence>
<reference evidence="9 10" key="1">
    <citation type="submission" date="2023-04" db="EMBL/GenBank/DDBJ databases">
        <title>Luteimonas sp. M1R5S18.</title>
        <authorList>
            <person name="Sun J.-Q."/>
        </authorList>
    </citation>
    <scope>NUCLEOTIDE SEQUENCE [LARGE SCALE GENOMIC DNA]</scope>
    <source>
        <strain evidence="9 10">M1R5S18</strain>
    </source>
</reference>
<gene>
    <name evidence="7" type="primary">pcm</name>
    <name evidence="9" type="ORF">QFW80_07710</name>
</gene>
<dbReference type="InterPro" id="IPR029063">
    <property type="entry name" value="SAM-dependent_MTases_sf"/>
</dbReference>
<evidence type="ECO:0000256" key="1">
    <source>
        <dbReference type="ARBA" id="ARBA00004496"/>
    </source>
</evidence>
<keyword evidence="6 7" id="KW-0949">S-adenosyl-L-methionine</keyword>
<evidence type="ECO:0000313" key="9">
    <source>
        <dbReference type="EMBL" id="MDH5830402.1"/>
    </source>
</evidence>
<dbReference type="GO" id="GO:0032259">
    <property type="term" value="P:methylation"/>
    <property type="evidence" value="ECO:0007669"/>
    <property type="project" value="UniProtKB-KW"/>
</dbReference>
<dbReference type="InterPro" id="IPR000682">
    <property type="entry name" value="PCMT"/>
</dbReference>
<dbReference type="Pfam" id="PF01135">
    <property type="entry name" value="PCMT"/>
    <property type="match status" value="1"/>
</dbReference>
<comment type="subcellular location">
    <subcellularLocation>
        <location evidence="1 7">Cytoplasm</location>
    </subcellularLocation>
</comment>
<keyword evidence="4 7" id="KW-0489">Methyltransferase</keyword>
<feature type="active site" evidence="7">
    <location>
        <position position="96"/>
    </location>
</feature>
<dbReference type="SUPFAM" id="SSF53335">
    <property type="entry name" value="S-adenosyl-L-methionine-dependent methyltransferases"/>
    <property type="match status" value="1"/>
</dbReference>
<dbReference type="EC" id="2.1.1.77" evidence="7"/>
<evidence type="ECO:0000256" key="6">
    <source>
        <dbReference type="ARBA" id="ARBA00022691"/>
    </source>
</evidence>
<keyword evidence="5 7" id="KW-0808">Transferase</keyword>
<evidence type="ECO:0000256" key="7">
    <source>
        <dbReference type="HAMAP-Rule" id="MF_00090"/>
    </source>
</evidence>
<evidence type="ECO:0000256" key="3">
    <source>
        <dbReference type="ARBA" id="ARBA00022490"/>
    </source>
</evidence>
<evidence type="ECO:0000313" key="10">
    <source>
        <dbReference type="Proteomes" id="UP001156831"/>
    </source>
</evidence>
<feature type="chain" id="PRO_5047216799" description="Protein-L-isoaspartate O-methyltransferase" evidence="8">
    <location>
        <begin position="29"/>
        <end position="254"/>
    </location>
</feature>
<dbReference type="NCBIfam" id="TIGR00080">
    <property type="entry name" value="pimt"/>
    <property type="match status" value="1"/>
</dbReference>
<dbReference type="PANTHER" id="PTHR11579">
    <property type="entry name" value="PROTEIN-L-ISOASPARTATE O-METHYLTRANSFERASE"/>
    <property type="match status" value="1"/>
</dbReference>
<evidence type="ECO:0000256" key="8">
    <source>
        <dbReference type="SAM" id="SignalP"/>
    </source>
</evidence>
<keyword evidence="10" id="KW-1185">Reference proteome</keyword>
<dbReference type="EMBL" id="JARXRN010000021">
    <property type="protein sequence ID" value="MDH5830402.1"/>
    <property type="molecule type" value="Genomic_DNA"/>
</dbReference>
<dbReference type="RefSeq" id="WP_280601049.1">
    <property type="nucleotide sequence ID" value="NZ_JARXRN010000021.1"/>
</dbReference>
<keyword evidence="3 7" id="KW-0963">Cytoplasm</keyword>
<accession>A0ABT6JIA4</accession>
<comment type="function">
    <text evidence="7">Catalyzes the methyl esterification of L-isoaspartyl residues in peptides and proteins that result from spontaneous decomposition of normal L-aspartyl and L-asparaginyl residues. It plays a role in the repair and/or degradation of damaged proteins.</text>
</comment>
<keyword evidence="8" id="KW-0732">Signal</keyword>
<dbReference type="NCBIfam" id="NF001453">
    <property type="entry name" value="PRK00312.1"/>
    <property type="match status" value="1"/>
</dbReference>
<protein>
    <recommendedName>
        <fullName evidence="7">Protein-L-isoaspartate O-methyltransferase</fullName>
        <ecNumber evidence="7">2.1.1.77</ecNumber>
    </recommendedName>
    <alternativeName>
        <fullName evidence="7">L-isoaspartyl protein carboxyl methyltransferase</fullName>
    </alternativeName>
    <alternativeName>
        <fullName evidence="7">Protein L-isoaspartyl methyltransferase</fullName>
    </alternativeName>
    <alternativeName>
        <fullName evidence="7">Protein-beta-aspartate methyltransferase</fullName>
        <shortName evidence="7">PIMT</shortName>
    </alternativeName>
</protein>
<comment type="catalytic activity">
    <reaction evidence="7">
        <text>[protein]-L-isoaspartate + S-adenosyl-L-methionine = [protein]-L-isoaspartate alpha-methyl ester + S-adenosyl-L-homocysteine</text>
        <dbReference type="Rhea" id="RHEA:12705"/>
        <dbReference type="Rhea" id="RHEA-COMP:12143"/>
        <dbReference type="Rhea" id="RHEA-COMP:12144"/>
        <dbReference type="ChEBI" id="CHEBI:57856"/>
        <dbReference type="ChEBI" id="CHEBI:59789"/>
        <dbReference type="ChEBI" id="CHEBI:90596"/>
        <dbReference type="ChEBI" id="CHEBI:90598"/>
        <dbReference type="EC" id="2.1.1.77"/>
    </reaction>
</comment>
<dbReference type="Gene3D" id="3.40.50.150">
    <property type="entry name" value="Vaccinia Virus protein VP39"/>
    <property type="match status" value="1"/>
</dbReference>
<evidence type="ECO:0000256" key="5">
    <source>
        <dbReference type="ARBA" id="ARBA00022679"/>
    </source>
</evidence>
<feature type="signal peptide" evidence="8">
    <location>
        <begin position="1"/>
        <end position="28"/>
    </location>
</feature>
<proteinExistence type="inferred from homology"/>
<organism evidence="9 10">
    <name type="scientific">Luteimonas rhizosphaericola</name>
    <dbReference type="NCBI Taxonomy" id="3042024"/>
    <lineage>
        <taxon>Bacteria</taxon>
        <taxon>Pseudomonadati</taxon>
        <taxon>Pseudomonadota</taxon>
        <taxon>Gammaproteobacteria</taxon>
        <taxon>Lysobacterales</taxon>
        <taxon>Lysobacteraceae</taxon>
        <taxon>Luteimonas</taxon>
    </lineage>
</organism>
<dbReference type="HAMAP" id="MF_00090">
    <property type="entry name" value="PIMT"/>
    <property type="match status" value="1"/>
</dbReference>
<comment type="similarity">
    <text evidence="2 7">Belongs to the methyltransferase superfamily. L-isoaspartyl/D-aspartyl protein methyltransferase family.</text>
</comment>
<sequence>MDTPSPKPKHRFWRWLLGLCWVPVAACAQTGLGSGDPAAAARQAMVEQQLVARGIDDTRVLDAMRRVPRHRFVPEALAEQAYGDQPLPIGHDQTISQPYIVALMTQLARPAPDDRVLEVGTGSGYQAAVLAELAGEVYSIEIVTPLATRAALTLRRLGYSNVAVRSGDGYAGWPEHAPFGAIVVTAAPERIPPPLLEQLAPGGRLVIPVGPLHATQELRVVEKREDGSLHERVVIPVRFVPLTGEAATRDRGDP</sequence>
<comment type="caution">
    <text evidence="9">The sequence shown here is derived from an EMBL/GenBank/DDBJ whole genome shotgun (WGS) entry which is preliminary data.</text>
</comment>